<dbReference type="SUPFAM" id="SSF48019">
    <property type="entry name" value="post-AAA+ oligomerization domain-like"/>
    <property type="match status" value="1"/>
</dbReference>
<feature type="domain" description="DNA polymerase III delta subunit-like C-terminal" evidence="8">
    <location>
        <begin position="196"/>
        <end position="304"/>
    </location>
</feature>
<dbReference type="InterPro" id="IPR005790">
    <property type="entry name" value="DNA_polIII_delta"/>
</dbReference>
<name>A0A423UBS9_9BIFI</name>
<evidence type="ECO:0000313" key="9">
    <source>
        <dbReference type="EMBL" id="ROT86147.1"/>
    </source>
</evidence>
<dbReference type="AlphaFoldDB" id="A0A423UBS9"/>
<evidence type="ECO:0000256" key="4">
    <source>
        <dbReference type="ARBA" id="ARBA00022705"/>
    </source>
</evidence>
<dbReference type="GO" id="GO:0009360">
    <property type="term" value="C:DNA polymerase III complex"/>
    <property type="evidence" value="ECO:0007669"/>
    <property type="project" value="TreeGrafter"/>
</dbReference>
<dbReference type="NCBIfam" id="TIGR01128">
    <property type="entry name" value="holA"/>
    <property type="match status" value="1"/>
</dbReference>
<keyword evidence="2" id="KW-0808">Transferase</keyword>
<evidence type="ECO:0000256" key="6">
    <source>
        <dbReference type="ARBA" id="ARBA00034754"/>
    </source>
</evidence>
<reference evidence="9 10" key="1">
    <citation type="submission" date="2018-07" db="EMBL/GenBank/DDBJ databases">
        <title>The role of parmesan cheese in vectoring bovine microbiota.</title>
        <authorList>
            <person name="Lugli G.A."/>
            <person name="Milani C."/>
        </authorList>
    </citation>
    <scope>NUCLEOTIDE SEQUENCE [LARGE SCALE GENOMIC DNA]</scope>
    <source>
        <strain evidence="9 10">BMONG18</strain>
    </source>
</reference>
<evidence type="ECO:0000313" key="10">
    <source>
        <dbReference type="Proteomes" id="UP000285266"/>
    </source>
</evidence>
<dbReference type="PANTHER" id="PTHR34388">
    <property type="entry name" value="DNA POLYMERASE III SUBUNIT DELTA"/>
    <property type="match status" value="1"/>
</dbReference>
<evidence type="ECO:0000256" key="2">
    <source>
        <dbReference type="ARBA" id="ARBA00022679"/>
    </source>
</evidence>
<dbReference type="InterPro" id="IPR048466">
    <property type="entry name" value="DNA_pol3_delta-like_C"/>
</dbReference>
<dbReference type="GO" id="GO:0003677">
    <property type="term" value="F:DNA binding"/>
    <property type="evidence" value="ECO:0007669"/>
    <property type="project" value="InterPro"/>
</dbReference>
<evidence type="ECO:0000259" key="8">
    <source>
        <dbReference type="Pfam" id="PF21694"/>
    </source>
</evidence>
<dbReference type="Proteomes" id="UP000285266">
    <property type="component" value="Unassembled WGS sequence"/>
</dbReference>
<organism evidence="9 10">
    <name type="scientific">Bifidobacterium mongoliense</name>
    <dbReference type="NCBI Taxonomy" id="518643"/>
    <lineage>
        <taxon>Bacteria</taxon>
        <taxon>Bacillati</taxon>
        <taxon>Actinomycetota</taxon>
        <taxon>Actinomycetes</taxon>
        <taxon>Bifidobacteriales</taxon>
        <taxon>Bifidobacteriaceae</taxon>
        <taxon>Bifidobacterium</taxon>
    </lineage>
</organism>
<dbReference type="GO" id="GO:0003887">
    <property type="term" value="F:DNA-directed DNA polymerase activity"/>
    <property type="evidence" value="ECO:0007669"/>
    <property type="project" value="UniProtKB-KW"/>
</dbReference>
<keyword evidence="4" id="KW-0235">DNA replication</keyword>
<comment type="caution">
    <text evidence="9">The sequence shown here is derived from an EMBL/GenBank/DDBJ whole genome shotgun (WGS) entry which is preliminary data.</text>
</comment>
<gene>
    <name evidence="9" type="ORF">BMONG18_1728</name>
</gene>
<dbReference type="GO" id="GO:0006261">
    <property type="term" value="P:DNA-templated DNA replication"/>
    <property type="evidence" value="ECO:0007669"/>
    <property type="project" value="TreeGrafter"/>
</dbReference>
<dbReference type="EMBL" id="QRAJ01000018">
    <property type="protein sequence ID" value="ROT86147.1"/>
    <property type="molecule type" value="Genomic_DNA"/>
</dbReference>
<dbReference type="InterPro" id="IPR008921">
    <property type="entry name" value="DNA_pol3_clamp-load_cplx_C"/>
</dbReference>
<dbReference type="EC" id="2.7.7.7" evidence="1"/>
<keyword evidence="5" id="KW-0239">DNA-directed DNA polymerase</keyword>
<accession>A0A423UBS9</accession>
<keyword evidence="3" id="KW-0548">Nucleotidyltransferase</keyword>
<proteinExistence type="inferred from homology"/>
<evidence type="ECO:0000256" key="5">
    <source>
        <dbReference type="ARBA" id="ARBA00022932"/>
    </source>
</evidence>
<evidence type="ECO:0000256" key="1">
    <source>
        <dbReference type="ARBA" id="ARBA00012417"/>
    </source>
</evidence>
<dbReference type="Gene3D" id="1.20.272.10">
    <property type="match status" value="1"/>
</dbReference>
<evidence type="ECO:0000256" key="7">
    <source>
        <dbReference type="ARBA" id="ARBA00049244"/>
    </source>
</evidence>
<evidence type="ECO:0000256" key="3">
    <source>
        <dbReference type="ARBA" id="ARBA00022695"/>
    </source>
</evidence>
<comment type="similarity">
    <text evidence="6">Belongs to the DNA polymerase HolA subunit family.</text>
</comment>
<comment type="catalytic activity">
    <reaction evidence="7">
        <text>DNA(n) + a 2'-deoxyribonucleoside 5'-triphosphate = DNA(n+1) + diphosphate</text>
        <dbReference type="Rhea" id="RHEA:22508"/>
        <dbReference type="Rhea" id="RHEA-COMP:17339"/>
        <dbReference type="Rhea" id="RHEA-COMP:17340"/>
        <dbReference type="ChEBI" id="CHEBI:33019"/>
        <dbReference type="ChEBI" id="CHEBI:61560"/>
        <dbReference type="ChEBI" id="CHEBI:173112"/>
        <dbReference type="EC" id="2.7.7.7"/>
    </reaction>
</comment>
<sequence>MTIVMGGDPYLNGQATRDLRAAALRAHPDAEVIELDATDTDRYGFEEAVGPSLLSDHAVVVLDALQNADEALGDALVRFCKESAHGDGYATVVARHEGGVKGKRLLGLLVAAGARKEQVPDLKRDDAKINFVMQQFERQQRSVSPQAAQELVAVLGGRTGELAAMCGQLCFDFDENPIDIDRVDQYLTANPQVTGFAVADKALAGRSAEAIVAMRSAIEQGVDPIAMIGALAMKLRAIAKASAVRAGTISRAEAKTNPWVLNNAMRQLGGWDSPGLGRCIDMLAWADEQCKTNGGDPDYALERCIELIGGKGRW</sequence>
<dbReference type="PANTHER" id="PTHR34388:SF1">
    <property type="entry name" value="DNA POLYMERASE III SUBUNIT DELTA"/>
    <property type="match status" value="1"/>
</dbReference>
<protein>
    <recommendedName>
        <fullName evidence="1">DNA-directed DNA polymerase</fullName>
        <ecNumber evidence="1">2.7.7.7</ecNumber>
    </recommendedName>
</protein>
<dbReference type="Pfam" id="PF21694">
    <property type="entry name" value="DNA_pol3_delta_C"/>
    <property type="match status" value="1"/>
</dbReference>